<name>A0A8S1PRU4_9CILI</name>
<accession>A0A8S1PRU4</accession>
<dbReference type="EMBL" id="CAJJDN010000085">
    <property type="protein sequence ID" value="CAD8105885.1"/>
    <property type="molecule type" value="Genomic_DNA"/>
</dbReference>
<keyword evidence="2" id="KW-1185">Reference proteome</keyword>
<evidence type="ECO:0000313" key="1">
    <source>
        <dbReference type="EMBL" id="CAD8105885.1"/>
    </source>
</evidence>
<comment type="caution">
    <text evidence="1">The sequence shown here is derived from an EMBL/GenBank/DDBJ whole genome shotgun (WGS) entry which is preliminary data.</text>
</comment>
<reference evidence="1" key="1">
    <citation type="submission" date="2021-01" db="EMBL/GenBank/DDBJ databases">
        <authorList>
            <consortium name="Genoscope - CEA"/>
            <person name="William W."/>
        </authorList>
    </citation>
    <scope>NUCLEOTIDE SEQUENCE</scope>
</reference>
<evidence type="ECO:0000313" key="2">
    <source>
        <dbReference type="Proteomes" id="UP000692954"/>
    </source>
</evidence>
<sequence>MKKEEMDSVLVVERYKIQYKIIIYGYFQNNCYLGNQGD</sequence>
<proteinExistence type="predicted"/>
<organism evidence="1 2">
    <name type="scientific">Paramecium sonneborni</name>
    <dbReference type="NCBI Taxonomy" id="65129"/>
    <lineage>
        <taxon>Eukaryota</taxon>
        <taxon>Sar</taxon>
        <taxon>Alveolata</taxon>
        <taxon>Ciliophora</taxon>
        <taxon>Intramacronucleata</taxon>
        <taxon>Oligohymenophorea</taxon>
        <taxon>Peniculida</taxon>
        <taxon>Parameciidae</taxon>
        <taxon>Paramecium</taxon>
    </lineage>
</organism>
<protein>
    <submittedName>
        <fullName evidence="1">Uncharacterized protein</fullName>
    </submittedName>
</protein>
<dbReference type="AlphaFoldDB" id="A0A8S1PRU4"/>
<gene>
    <name evidence="1" type="ORF">PSON_ATCC_30995.1.T0850150</name>
</gene>
<dbReference type="Proteomes" id="UP000692954">
    <property type="component" value="Unassembled WGS sequence"/>
</dbReference>